<evidence type="ECO:0000256" key="1">
    <source>
        <dbReference type="SAM" id="MobiDB-lite"/>
    </source>
</evidence>
<dbReference type="EMBL" id="ML220122">
    <property type="protein sequence ID" value="TGZ80906.1"/>
    <property type="molecule type" value="Genomic_DNA"/>
</dbReference>
<organism evidence="2 3">
    <name type="scientific">Ascodesmis nigricans</name>
    <dbReference type="NCBI Taxonomy" id="341454"/>
    <lineage>
        <taxon>Eukaryota</taxon>
        <taxon>Fungi</taxon>
        <taxon>Dikarya</taxon>
        <taxon>Ascomycota</taxon>
        <taxon>Pezizomycotina</taxon>
        <taxon>Pezizomycetes</taxon>
        <taxon>Pezizales</taxon>
        <taxon>Ascodesmidaceae</taxon>
        <taxon>Ascodesmis</taxon>
    </lineage>
</organism>
<keyword evidence="3" id="KW-1185">Reference proteome</keyword>
<name>A0A4S2MWI9_9PEZI</name>
<feature type="compositionally biased region" description="Basic and acidic residues" evidence="1">
    <location>
        <begin position="1"/>
        <end position="10"/>
    </location>
</feature>
<reference evidence="2 3" key="1">
    <citation type="submission" date="2019-04" db="EMBL/GenBank/DDBJ databases">
        <title>Comparative genomics and transcriptomics to analyze fruiting body development in filamentous ascomycetes.</title>
        <authorList>
            <consortium name="DOE Joint Genome Institute"/>
            <person name="Lutkenhaus R."/>
            <person name="Traeger S."/>
            <person name="Breuer J."/>
            <person name="Kuo A."/>
            <person name="Lipzen A."/>
            <person name="Pangilinan J."/>
            <person name="Dilworth D."/>
            <person name="Sandor L."/>
            <person name="Poggeler S."/>
            <person name="Barry K."/>
            <person name="Grigoriev I.V."/>
            <person name="Nowrousian M."/>
        </authorList>
    </citation>
    <scope>NUCLEOTIDE SEQUENCE [LARGE SCALE GENOMIC DNA]</scope>
    <source>
        <strain evidence="2 3">CBS 389.68</strain>
    </source>
</reference>
<dbReference type="AlphaFoldDB" id="A0A4S2MWI9"/>
<proteinExistence type="predicted"/>
<gene>
    <name evidence="2" type="ORF">EX30DRAFT_364256</name>
</gene>
<sequence length="115" mass="12262">MAEAEGHGDEGGVGGGETDVGEFAGDAVRMGGGGAEMVDDDSVCVLVSVVIGVVVVPLLHSPFRTLHRCHSCRHIFTTTSRFYVPGTITPDKYPRCNHFMAKCRERNSAEPAISQ</sequence>
<evidence type="ECO:0008006" key="4">
    <source>
        <dbReference type="Google" id="ProtNLM"/>
    </source>
</evidence>
<protein>
    <recommendedName>
        <fullName evidence="4">LITAF domain-containing protein</fullName>
    </recommendedName>
</protein>
<accession>A0A4S2MWI9</accession>
<dbReference type="InParanoid" id="A0A4S2MWI9"/>
<evidence type="ECO:0000313" key="2">
    <source>
        <dbReference type="EMBL" id="TGZ80906.1"/>
    </source>
</evidence>
<evidence type="ECO:0000313" key="3">
    <source>
        <dbReference type="Proteomes" id="UP000298138"/>
    </source>
</evidence>
<dbReference type="Proteomes" id="UP000298138">
    <property type="component" value="Unassembled WGS sequence"/>
</dbReference>
<feature type="region of interest" description="Disordered" evidence="1">
    <location>
        <begin position="1"/>
        <end position="25"/>
    </location>
</feature>